<dbReference type="Proteomes" id="UP000480275">
    <property type="component" value="Unassembled WGS sequence"/>
</dbReference>
<evidence type="ECO:0000313" key="17">
    <source>
        <dbReference type="EMBL" id="MQY52205.1"/>
    </source>
</evidence>
<comment type="subcellular location">
    <subcellularLocation>
        <location evidence="3 16">Cytoplasm</location>
    </subcellularLocation>
</comment>
<organism evidence="17 18">
    <name type="scientific">Rhodocyclus tenuis</name>
    <name type="common">Rhodospirillum tenue</name>
    <dbReference type="NCBI Taxonomy" id="1066"/>
    <lineage>
        <taxon>Bacteria</taxon>
        <taxon>Pseudomonadati</taxon>
        <taxon>Pseudomonadota</taxon>
        <taxon>Betaproteobacteria</taxon>
        <taxon>Rhodocyclales</taxon>
        <taxon>Rhodocyclaceae</taxon>
        <taxon>Rhodocyclus</taxon>
    </lineage>
</organism>
<dbReference type="Pfam" id="PF03309">
    <property type="entry name" value="Pan_kinase"/>
    <property type="match status" value="1"/>
</dbReference>
<dbReference type="GO" id="GO:0005737">
    <property type="term" value="C:cytoplasm"/>
    <property type="evidence" value="ECO:0007669"/>
    <property type="project" value="UniProtKB-SubCell"/>
</dbReference>
<evidence type="ECO:0000256" key="15">
    <source>
        <dbReference type="ARBA" id="ARBA00040883"/>
    </source>
</evidence>
<keyword evidence="13 16" id="KW-0173">Coenzyme A biosynthesis</keyword>
<reference evidence="17 18" key="1">
    <citation type="submission" date="2019-10" db="EMBL/GenBank/DDBJ databases">
        <title>Whole-genome sequence of the purple nonsulfur photosynthetic bacterium Rhodocyclus tenuis.</title>
        <authorList>
            <person name="Kyndt J.A."/>
            <person name="Meyer T.E."/>
        </authorList>
    </citation>
    <scope>NUCLEOTIDE SEQUENCE [LARGE SCALE GENOMIC DNA]</scope>
    <source>
        <strain evidence="17 18">DSM 110</strain>
    </source>
</reference>
<evidence type="ECO:0000256" key="2">
    <source>
        <dbReference type="ARBA" id="ARBA00001958"/>
    </source>
</evidence>
<keyword evidence="10 16" id="KW-0418">Kinase</keyword>
<keyword evidence="12 16" id="KW-0630">Potassium</keyword>
<dbReference type="NCBIfam" id="TIGR00671">
    <property type="entry name" value="baf"/>
    <property type="match status" value="1"/>
</dbReference>
<dbReference type="GO" id="GO:0015937">
    <property type="term" value="P:coenzyme A biosynthetic process"/>
    <property type="evidence" value="ECO:0007669"/>
    <property type="project" value="UniProtKB-UniRule"/>
</dbReference>
<feature type="binding site" evidence="16">
    <location>
        <position position="90"/>
    </location>
    <ligand>
        <name>substrate</name>
    </ligand>
</feature>
<evidence type="ECO:0000313" key="18">
    <source>
        <dbReference type="Proteomes" id="UP000480275"/>
    </source>
</evidence>
<dbReference type="CDD" id="cd24015">
    <property type="entry name" value="ASKHA_NBD_PanK-III"/>
    <property type="match status" value="1"/>
</dbReference>
<evidence type="ECO:0000256" key="14">
    <source>
        <dbReference type="ARBA" id="ARBA00038036"/>
    </source>
</evidence>
<evidence type="ECO:0000256" key="10">
    <source>
        <dbReference type="ARBA" id="ARBA00022777"/>
    </source>
</evidence>
<evidence type="ECO:0000256" key="9">
    <source>
        <dbReference type="ARBA" id="ARBA00022741"/>
    </source>
</evidence>
<dbReference type="HAMAP" id="MF_01274">
    <property type="entry name" value="Pantothen_kinase_3"/>
    <property type="match status" value="1"/>
</dbReference>
<comment type="catalytic activity">
    <reaction evidence="1 16">
        <text>(R)-pantothenate + ATP = (R)-4'-phosphopantothenate + ADP + H(+)</text>
        <dbReference type="Rhea" id="RHEA:16373"/>
        <dbReference type="ChEBI" id="CHEBI:10986"/>
        <dbReference type="ChEBI" id="CHEBI:15378"/>
        <dbReference type="ChEBI" id="CHEBI:29032"/>
        <dbReference type="ChEBI" id="CHEBI:30616"/>
        <dbReference type="ChEBI" id="CHEBI:456216"/>
        <dbReference type="EC" id="2.7.1.33"/>
    </reaction>
</comment>
<evidence type="ECO:0000256" key="11">
    <source>
        <dbReference type="ARBA" id="ARBA00022840"/>
    </source>
</evidence>
<dbReference type="EC" id="2.7.1.33" evidence="6 16"/>
<proteinExistence type="inferred from homology"/>
<evidence type="ECO:0000256" key="3">
    <source>
        <dbReference type="ARBA" id="ARBA00004496"/>
    </source>
</evidence>
<comment type="caution">
    <text evidence="17">The sequence shown here is derived from an EMBL/GenBank/DDBJ whole genome shotgun (WGS) entry which is preliminary data.</text>
</comment>
<feature type="binding site" evidence="16">
    <location>
        <begin position="6"/>
        <end position="13"/>
    </location>
    <ligand>
        <name>ATP</name>
        <dbReference type="ChEBI" id="CHEBI:30616"/>
    </ligand>
</feature>
<evidence type="ECO:0000256" key="1">
    <source>
        <dbReference type="ARBA" id="ARBA00001206"/>
    </source>
</evidence>
<accession>A0A6L5JXZ4</accession>
<keyword evidence="8 16" id="KW-0808">Transferase</keyword>
<keyword evidence="11 16" id="KW-0067">ATP-binding</keyword>
<sequence>MILAIDAGNSRIKWGVWHDDAWQAQGALALAEAASLAELIEPWPAPSRIVICNVAGAAVDASLRLALGERLAQARWLRPGARQCGVVNRYQSPERLGADRWAALIGARARVTGACLVVCAGTATTVDLLDAEGVFQGGLILPGLDLMRRSLADATALLPFADGEFCEQPRRTEDAIVSGCLHAQAGAVERLYRQLPEGSPCLLSGGSAPALAARLALPVWRIDNLVLEGLLRFAAEDVAV</sequence>
<evidence type="ECO:0000256" key="8">
    <source>
        <dbReference type="ARBA" id="ARBA00022679"/>
    </source>
</evidence>
<evidence type="ECO:0000256" key="4">
    <source>
        <dbReference type="ARBA" id="ARBA00005225"/>
    </source>
</evidence>
<comment type="pathway">
    <text evidence="4 16">Cofactor biosynthesis; coenzyme A biosynthesis; CoA from (R)-pantothenate: step 1/5.</text>
</comment>
<feature type="binding site" evidence="16">
    <location>
        <position position="122"/>
    </location>
    <ligand>
        <name>ATP</name>
        <dbReference type="ChEBI" id="CHEBI:30616"/>
    </ligand>
</feature>
<dbReference type="PANTHER" id="PTHR34265:SF1">
    <property type="entry name" value="TYPE III PANTOTHENATE KINASE"/>
    <property type="match status" value="1"/>
</dbReference>
<evidence type="ECO:0000256" key="12">
    <source>
        <dbReference type="ARBA" id="ARBA00022958"/>
    </source>
</evidence>
<dbReference type="AlphaFoldDB" id="A0A6L5JXZ4"/>
<feature type="binding site" evidence="16">
    <location>
        <begin position="97"/>
        <end position="100"/>
    </location>
    <ligand>
        <name>substrate</name>
    </ligand>
</feature>
<comment type="function">
    <text evidence="16">Catalyzes the phosphorylation of pantothenate (Pan), the first step in CoA biosynthesis.</text>
</comment>
<comment type="caution">
    <text evidence="16">Lacks conserved residue(s) required for the propagation of feature annotation.</text>
</comment>
<evidence type="ECO:0000256" key="5">
    <source>
        <dbReference type="ARBA" id="ARBA00011738"/>
    </source>
</evidence>
<dbReference type="GO" id="GO:0005524">
    <property type="term" value="F:ATP binding"/>
    <property type="evidence" value="ECO:0007669"/>
    <property type="project" value="UniProtKB-UniRule"/>
</dbReference>
<dbReference type="UniPathway" id="UPA00241">
    <property type="reaction ID" value="UER00352"/>
</dbReference>
<dbReference type="GO" id="GO:0004594">
    <property type="term" value="F:pantothenate kinase activity"/>
    <property type="evidence" value="ECO:0007669"/>
    <property type="project" value="UniProtKB-UniRule"/>
</dbReference>
<evidence type="ECO:0000256" key="16">
    <source>
        <dbReference type="HAMAP-Rule" id="MF_01274"/>
    </source>
</evidence>
<dbReference type="SUPFAM" id="SSF53067">
    <property type="entry name" value="Actin-like ATPase domain"/>
    <property type="match status" value="2"/>
</dbReference>
<comment type="cofactor">
    <cofactor evidence="2">
        <name>K(+)</name>
        <dbReference type="ChEBI" id="CHEBI:29103"/>
    </cofactor>
</comment>
<dbReference type="InterPro" id="IPR004619">
    <property type="entry name" value="Type_III_PanK"/>
</dbReference>
<evidence type="ECO:0000256" key="7">
    <source>
        <dbReference type="ARBA" id="ARBA00022490"/>
    </source>
</evidence>
<feature type="binding site" evidence="16">
    <location>
        <position position="172"/>
    </location>
    <ligand>
        <name>substrate</name>
    </ligand>
</feature>
<dbReference type="EMBL" id="WIXJ01000007">
    <property type="protein sequence ID" value="MQY52205.1"/>
    <property type="molecule type" value="Genomic_DNA"/>
</dbReference>
<comment type="subunit">
    <text evidence="5 16">Homodimer.</text>
</comment>
<dbReference type="Gene3D" id="3.30.420.40">
    <property type="match status" value="2"/>
</dbReference>
<comment type="cofactor">
    <cofactor evidence="16">
        <name>NH4(+)</name>
        <dbReference type="ChEBI" id="CHEBI:28938"/>
    </cofactor>
    <cofactor evidence="16">
        <name>K(+)</name>
        <dbReference type="ChEBI" id="CHEBI:29103"/>
    </cofactor>
    <text evidence="16">A monovalent cation. Ammonium or potassium.</text>
</comment>
<name>A0A6L5JXZ4_RHOTE</name>
<evidence type="ECO:0000256" key="13">
    <source>
        <dbReference type="ARBA" id="ARBA00022993"/>
    </source>
</evidence>
<dbReference type="OrthoDB" id="9807064at2"/>
<dbReference type="PANTHER" id="PTHR34265">
    <property type="entry name" value="TYPE III PANTOTHENATE KINASE"/>
    <property type="match status" value="1"/>
</dbReference>
<feature type="active site" description="Proton acceptor" evidence="16">
    <location>
        <position position="99"/>
    </location>
</feature>
<evidence type="ECO:0000256" key="6">
    <source>
        <dbReference type="ARBA" id="ARBA00012102"/>
    </source>
</evidence>
<keyword evidence="9 16" id="KW-0547">Nucleotide-binding</keyword>
<gene>
    <name evidence="16" type="primary">coaX</name>
    <name evidence="17" type="ORF">GHK24_10505</name>
</gene>
<protein>
    <recommendedName>
        <fullName evidence="15 16">Type III pantothenate kinase</fullName>
        <ecNumber evidence="6 16">2.7.1.33</ecNumber>
    </recommendedName>
    <alternativeName>
        <fullName evidence="16">PanK-III</fullName>
    </alternativeName>
    <alternativeName>
        <fullName evidence="16">Pantothenic acid kinase</fullName>
    </alternativeName>
</protein>
<dbReference type="InterPro" id="IPR043129">
    <property type="entry name" value="ATPase_NBD"/>
</dbReference>
<keyword evidence="7 16" id="KW-0963">Cytoplasm</keyword>
<comment type="similarity">
    <text evidence="14 16">Belongs to the type III pantothenate kinase family.</text>
</comment>